<keyword evidence="1 2" id="KW-0413">Isomerase</keyword>
<gene>
    <name evidence="3" type="ORF">ACFFVI_06030</name>
</gene>
<comment type="subcellular location">
    <subcellularLocation>
        <location evidence="2">Cytoplasm</location>
    </subcellularLocation>
</comment>
<dbReference type="Gene3D" id="3.20.20.70">
    <property type="entry name" value="Aldolase class I"/>
    <property type="match status" value="1"/>
</dbReference>
<keyword evidence="2" id="KW-0963">Cytoplasm</keyword>
<keyword evidence="4" id="KW-1185">Reference proteome</keyword>
<accession>A0ABV5LQZ6</accession>
<dbReference type="Proteomes" id="UP001589748">
    <property type="component" value="Unassembled WGS sequence"/>
</dbReference>
<reference evidence="3 4" key="1">
    <citation type="submission" date="2024-09" db="EMBL/GenBank/DDBJ databases">
        <authorList>
            <person name="Sun Q."/>
            <person name="Mori K."/>
        </authorList>
    </citation>
    <scope>NUCLEOTIDE SEQUENCE [LARGE SCALE GENOMIC DNA]</scope>
    <source>
        <strain evidence="3 4">TISTR 1856</strain>
    </source>
</reference>
<dbReference type="SUPFAM" id="SSF51351">
    <property type="entry name" value="Triosephosphate isomerase (TIM)"/>
    <property type="match status" value="1"/>
</dbReference>
<keyword evidence="2" id="KW-0324">Glycolysis</keyword>
<dbReference type="PANTHER" id="PTHR21139:SF2">
    <property type="entry name" value="TRIOSEPHOSPHATE ISOMERASE"/>
    <property type="match status" value="1"/>
</dbReference>
<dbReference type="Pfam" id="PF00121">
    <property type="entry name" value="TIM"/>
    <property type="match status" value="1"/>
</dbReference>
<proteinExistence type="inferred from homology"/>
<evidence type="ECO:0000313" key="4">
    <source>
        <dbReference type="Proteomes" id="UP001589748"/>
    </source>
</evidence>
<sequence>METVRPRPLVGVSLKMYFSYEGTRTWLSQVREMADDLGDVGVDLFVVPDFLTIGLALDVLRGSGVVVGAQDASWEDYGALTGEVSPAMLADIGCRYVEIGHAERRKMFAEDDIVTARKAAAAARNGLVPLICVGETVWTDSADAARVTVEQVEMALEEVPTDAEVIIAYEPIWAIGQQEPASAEHVVAVTTRIRAALARRSGTSRVIYGGSAGPGLYGKVADGVDGLFLGRFAHDVANFRSVVGEVLAGR</sequence>
<comment type="catalytic activity">
    <reaction evidence="2">
        <text>D-glyceraldehyde 3-phosphate = dihydroxyacetone phosphate</text>
        <dbReference type="Rhea" id="RHEA:18585"/>
        <dbReference type="ChEBI" id="CHEBI:57642"/>
        <dbReference type="ChEBI" id="CHEBI:59776"/>
        <dbReference type="EC" id="5.3.1.1"/>
    </reaction>
</comment>
<dbReference type="RefSeq" id="WP_380138202.1">
    <property type="nucleotide sequence ID" value="NZ_JBHLUI010000009.1"/>
</dbReference>
<evidence type="ECO:0000256" key="1">
    <source>
        <dbReference type="ARBA" id="ARBA00023235"/>
    </source>
</evidence>
<keyword evidence="2" id="KW-0312">Gluconeogenesis</keyword>
<protein>
    <recommendedName>
        <fullName evidence="2">Triosephosphate isomerase</fullName>
        <ecNumber evidence="2">5.3.1.1</ecNumber>
    </recommendedName>
</protein>
<dbReference type="PROSITE" id="PS51440">
    <property type="entry name" value="TIM_2"/>
    <property type="match status" value="1"/>
</dbReference>
<evidence type="ECO:0000313" key="3">
    <source>
        <dbReference type="EMBL" id="MFB9376521.1"/>
    </source>
</evidence>
<dbReference type="PANTHER" id="PTHR21139">
    <property type="entry name" value="TRIOSEPHOSPHATE ISOMERASE"/>
    <property type="match status" value="1"/>
</dbReference>
<comment type="subunit">
    <text evidence="2">Homodimer.</text>
</comment>
<dbReference type="InterPro" id="IPR035990">
    <property type="entry name" value="TIM_sf"/>
</dbReference>
<dbReference type="EMBL" id="JBHMDM010000003">
    <property type="protein sequence ID" value="MFB9376521.1"/>
    <property type="molecule type" value="Genomic_DNA"/>
</dbReference>
<comment type="similarity">
    <text evidence="2">Belongs to the triosephosphate isomerase family.</text>
</comment>
<comment type="pathway">
    <text evidence="2">Carbohydrate degradation; glycolysis; D-glyceraldehyde 3-phosphate from glycerone phosphate: step 1/1.</text>
</comment>
<dbReference type="GO" id="GO:0016853">
    <property type="term" value="F:isomerase activity"/>
    <property type="evidence" value="ECO:0007669"/>
    <property type="project" value="UniProtKB-KW"/>
</dbReference>
<evidence type="ECO:0000256" key="2">
    <source>
        <dbReference type="RuleBase" id="RU363013"/>
    </source>
</evidence>
<dbReference type="InterPro" id="IPR013785">
    <property type="entry name" value="Aldolase_TIM"/>
</dbReference>
<dbReference type="CDD" id="cd00311">
    <property type="entry name" value="TIM"/>
    <property type="match status" value="1"/>
</dbReference>
<name>A0ABV5LQZ6_9ACTN</name>
<organism evidence="3 4">
    <name type="scientific">Kineococcus gynurae</name>
    <dbReference type="NCBI Taxonomy" id="452979"/>
    <lineage>
        <taxon>Bacteria</taxon>
        <taxon>Bacillati</taxon>
        <taxon>Actinomycetota</taxon>
        <taxon>Actinomycetes</taxon>
        <taxon>Kineosporiales</taxon>
        <taxon>Kineosporiaceae</taxon>
        <taxon>Kineococcus</taxon>
    </lineage>
</organism>
<dbReference type="InterPro" id="IPR000652">
    <property type="entry name" value="Triosephosphate_isomerase"/>
</dbReference>
<comment type="caution">
    <text evidence="3">The sequence shown here is derived from an EMBL/GenBank/DDBJ whole genome shotgun (WGS) entry which is preliminary data.</text>
</comment>
<dbReference type="EC" id="5.3.1.1" evidence="2"/>
<comment type="pathway">
    <text evidence="2">Carbohydrate biosynthesis; gluconeogenesis.</text>
</comment>